<evidence type="ECO:0000313" key="3">
    <source>
        <dbReference type="Proteomes" id="UP000886595"/>
    </source>
</evidence>
<dbReference type="OrthoDB" id="1027940at2759"/>
<dbReference type="Proteomes" id="UP000886595">
    <property type="component" value="Unassembled WGS sequence"/>
</dbReference>
<dbReference type="AlphaFoldDB" id="A0A8X7RGV7"/>
<comment type="caution">
    <text evidence="2">The sequence shown here is derived from an EMBL/GenBank/DDBJ whole genome shotgun (WGS) entry which is preliminary data.</text>
</comment>
<evidence type="ECO:0000259" key="1">
    <source>
        <dbReference type="Pfam" id="PF25210"/>
    </source>
</evidence>
<keyword evidence="3" id="KW-1185">Reference proteome</keyword>
<feature type="domain" description="FKB95-like N-terminal Kelch" evidence="1">
    <location>
        <begin position="190"/>
        <end position="430"/>
    </location>
</feature>
<dbReference type="InterPro" id="IPR050354">
    <property type="entry name" value="F-box/kelch-repeat_ARATH"/>
</dbReference>
<dbReference type="PANTHER" id="PTHR24414">
    <property type="entry name" value="F-BOX/KELCH-REPEAT PROTEIN SKIP4"/>
    <property type="match status" value="1"/>
</dbReference>
<proteinExistence type="predicted"/>
<evidence type="ECO:0000313" key="2">
    <source>
        <dbReference type="EMBL" id="KAG2286683.1"/>
    </source>
</evidence>
<dbReference type="PANTHER" id="PTHR24414:SF191">
    <property type="entry name" value="F-BOX DOMAIN-CONTAINING PROTEIN"/>
    <property type="match status" value="1"/>
</dbReference>
<sequence>MLISVLNAPPVDWTTLVAVGPYIYAICGHVEKAPCSNVPFLDCRTHTWLEAPSLRLAYTDSEHDGKMYLAGNGEDPTSLNCIEVFNTKTRTWKPVPPGKRELHGKNMEGKMIVASVNKTTGEKGLAFKPKERTGELLGSNTDWDSPCMIGNIAYYYRSCSGEFEWFDTKNDDVFGKLQGLEGLPEFAVSVLNAPPVDWTTLVAVGPYIYAICGHVEKAPCSNVPFLDCRTHTWLEAPSLRLAYTDSEHDGKMYLAGNGEDPTSLNCIEVFNTKTRTWKPVPPGKRELHGKNMEGKMIVASVNKTTGEKGLAFKPKERTGELLGSNTDWDSPCMIGNIAYYYRSCSGEFEWFDTKNDDVFGKLQGLEGLPEFAGYSCVKLVEHGGKMLVLWDMYAPASGFREEIIWCAEIKLERRSCEEIRGEVEWFDAVLKVPKSYEFMYAISCTV</sequence>
<gene>
    <name evidence="2" type="ORF">Bca52824_046287</name>
</gene>
<reference evidence="2 3" key="1">
    <citation type="submission" date="2020-02" db="EMBL/GenBank/DDBJ databases">
        <authorList>
            <person name="Ma Q."/>
            <person name="Huang Y."/>
            <person name="Song X."/>
            <person name="Pei D."/>
        </authorList>
    </citation>
    <scope>NUCLEOTIDE SEQUENCE [LARGE SCALE GENOMIC DNA]</scope>
    <source>
        <strain evidence="2">Sxm20200214</strain>
        <tissue evidence="2">Leaf</tissue>
    </source>
</reference>
<accession>A0A8X7RGV7</accession>
<dbReference type="InterPro" id="IPR057499">
    <property type="entry name" value="Kelch_FKB95"/>
</dbReference>
<feature type="domain" description="FKB95-like N-terminal Kelch" evidence="1">
    <location>
        <begin position="4"/>
        <end position="189"/>
    </location>
</feature>
<dbReference type="InterPro" id="IPR015915">
    <property type="entry name" value="Kelch-typ_b-propeller"/>
</dbReference>
<dbReference type="Gene3D" id="2.120.10.80">
    <property type="entry name" value="Kelch-type beta propeller"/>
    <property type="match status" value="2"/>
</dbReference>
<dbReference type="SUPFAM" id="SSF117281">
    <property type="entry name" value="Kelch motif"/>
    <property type="match status" value="2"/>
</dbReference>
<dbReference type="EMBL" id="JAAMPC010000010">
    <property type="protein sequence ID" value="KAG2286683.1"/>
    <property type="molecule type" value="Genomic_DNA"/>
</dbReference>
<name>A0A8X7RGV7_BRACI</name>
<organism evidence="2 3">
    <name type="scientific">Brassica carinata</name>
    <name type="common">Ethiopian mustard</name>
    <name type="synonym">Abyssinian cabbage</name>
    <dbReference type="NCBI Taxonomy" id="52824"/>
    <lineage>
        <taxon>Eukaryota</taxon>
        <taxon>Viridiplantae</taxon>
        <taxon>Streptophyta</taxon>
        <taxon>Embryophyta</taxon>
        <taxon>Tracheophyta</taxon>
        <taxon>Spermatophyta</taxon>
        <taxon>Magnoliopsida</taxon>
        <taxon>eudicotyledons</taxon>
        <taxon>Gunneridae</taxon>
        <taxon>Pentapetalae</taxon>
        <taxon>rosids</taxon>
        <taxon>malvids</taxon>
        <taxon>Brassicales</taxon>
        <taxon>Brassicaceae</taxon>
        <taxon>Brassiceae</taxon>
        <taxon>Brassica</taxon>
    </lineage>
</organism>
<protein>
    <recommendedName>
        <fullName evidence="1">FKB95-like N-terminal Kelch domain-containing protein</fullName>
    </recommendedName>
</protein>
<dbReference type="Pfam" id="PF25210">
    <property type="entry name" value="Kelch_FKB95"/>
    <property type="match status" value="2"/>
</dbReference>